<evidence type="ECO:0000256" key="2">
    <source>
        <dbReference type="ARBA" id="ARBA00023125"/>
    </source>
</evidence>
<proteinExistence type="predicted"/>
<dbReference type="PANTHER" id="PTHR43280">
    <property type="entry name" value="ARAC-FAMILY TRANSCRIPTIONAL REGULATOR"/>
    <property type="match status" value="1"/>
</dbReference>
<dbReference type="SUPFAM" id="SSF51215">
    <property type="entry name" value="Regulatory protein AraC"/>
    <property type="match status" value="1"/>
</dbReference>
<dbReference type="SMART" id="SM00342">
    <property type="entry name" value="HTH_ARAC"/>
    <property type="match status" value="1"/>
</dbReference>
<evidence type="ECO:0000256" key="3">
    <source>
        <dbReference type="ARBA" id="ARBA00023163"/>
    </source>
</evidence>
<organism evidence="5 6">
    <name type="scientific">Paenibacillus konkukensis</name>
    <dbReference type="NCBI Taxonomy" id="2020716"/>
    <lineage>
        <taxon>Bacteria</taxon>
        <taxon>Bacillati</taxon>
        <taxon>Bacillota</taxon>
        <taxon>Bacilli</taxon>
        <taxon>Bacillales</taxon>
        <taxon>Paenibacillaceae</taxon>
        <taxon>Paenibacillus</taxon>
    </lineage>
</organism>
<dbReference type="Pfam" id="PF02311">
    <property type="entry name" value="AraC_binding"/>
    <property type="match status" value="1"/>
</dbReference>
<dbReference type="RefSeq" id="WP_249861709.1">
    <property type="nucleotide sequence ID" value="NZ_CP027059.1"/>
</dbReference>
<gene>
    <name evidence="5" type="primary">btr_25</name>
    <name evidence="5" type="ORF">SK3146_05437</name>
</gene>
<dbReference type="Gene3D" id="2.60.120.10">
    <property type="entry name" value="Jelly Rolls"/>
    <property type="match status" value="1"/>
</dbReference>
<dbReference type="Gene3D" id="1.10.10.60">
    <property type="entry name" value="Homeodomain-like"/>
    <property type="match status" value="2"/>
</dbReference>
<dbReference type="InterPro" id="IPR037923">
    <property type="entry name" value="HTH-like"/>
</dbReference>
<accession>A0ABY4RV23</accession>
<feature type="domain" description="HTH araC/xylS-type" evidence="4">
    <location>
        <begin position="156"/>
        <end position="254"/>
    </location>
</feature>
<dbReference type="EMBL" id="CP027059">
    <property type="protein sequence ID" value="UQZ86145.1"/>
    <property type="molecule type" value="Genomic_DNA"/>
</dbReference>
<dbReference type="InterPro" id="IPR018060">
    <property type="entry name" value="HTH_AraC"/>
</dbReference>
<dbReference type="Proteomes" id="UP001057134">
    <property type="component" value="Chromosome"/>
</dbReference>
<protein>
    <submittedName>
        <fullName evidence="5">HTH-type transcriptional activator Btr</fullName>
    </submittedName>
</protein>
<sequence length="257" mass="29373">MLNIHSCYVRDLSGKWALGRSLTPSYLLIFITSGRLVYHVDNEDYPLQKGDALLIPAGSFRWAKALEDHQRYAVFFEPTGDDKQLLPILSENRAYKLRLDNTAYFKQRLSILLHHWLQKGPYVNAACSAILMEVLSVINHELDHRGIKGKKTKMVKDIKNYIAAHYSDPLKLQDLSAYSGRTPNYITCAFKEVTGFTPIEYLHVVRVSVAKDLMLEKSMSVREISEKTGFCDQAYFNRVFKKVTGHSPTAFLHRKSG</sequence>
<dbReference type="InterPro" id="IPR009057">
    <property type="entry name" value="Homeodomain-like_sf"/>
</dbReference>
<evidence type="ECO:0000259" key="4">
    <source>
        <dbReference type="PROSITE" id="PS01124"/>
    </source>
</evidence>
<reference evidence="5" key="2">
    <citation type="journal article" date="2021" name="J Anim Sci Technol">
        <title>Complete genome sequence of Paenibacillus konkukensis sp. nov. SK3146 as a potential probiotic strain.</title>
        <authorList>
            <person name="Jung H.I."/>
            <person name="Park S."/>
            <person name="Niu K.M."/>
            <person name="Lee S.W."/>
            <person name="Kothari D."/>
            <person name="Yi K.J."/>
            <person name="Kim S.K."/>
        </authorList>
    </citation>
    <scope>NUCLEOTIDE SEQUENCE</scope>
    <source>
        <strain evidence="5">SK3146</strain>
    </source>
</reference>
<keyword evidence="6" id="KW-1185">Reference proteome</keyword>
<dbReference type="PANTHER" id="PTHR43280:SF2">
    <property type="entry name" value="HTH-TYPE TRANSCRIPTIONAL REGULATOR EXSA"/>
    <property type="match status" value="1"/>
</dbReference>
<keyword evidence="3" id="KW-0804">Transcription</keyword>
<keyword evidence="1" id="KW-0805">Transcription regulation</keyword>
<dbReference type="Pfam" id="PF12833">
    <property type="entry name" value="HTH_18"/>
    <property type="match status" value="1"/>
</dbReference>
<keyword evidence="2" id="KW-0238">DNA-binding</keyword>
<dbReference type="SUPFAM" id="SSF46689">
    <property type="entry name" value="Homeodomain-like"/>
    <property type="match status" value="2"/>
</dbReference>
<evidence type="ECO:0000313" key="6">
    <source>
        <dbReference type="Proteomes" id="UP001057134"/>
    </source>
</evidence>
<evidence type="ECO:0000313" key="5">
    <source>
        <dbReference type="EMBL" id="UQZ86145.1"/>
    </source>
</evidence>
<dbReference type="InterPro" id="IPR018062">
    <property type="entry name" value="HTH_AraC-typ_CS"/>
</dbReference>
<evidence type="ECO:0000256" key="1">
    <source>
        <dbReference type="ARBA" id="ARBA00023015"/>
    </source>
</evidence>
<dbReference type="InterPro" id="IPR003313">
    <property type="entry name" value="AraC-bd"/>
</dbReference>
<name>A0ABY4RV23_9BACL</name>
<dbReference type="InterPro" id="IPR014710">
    <property type="entry name" value="RmlC-like_jellyroll"/>
</dbReference>
<dbReference type="PROSITE" id="PS00041">
    <property type="entry name" value="HTH_ARAC_FAMILY_1"/>
    <property type="match status" value="1"/>
</dbReference>
<reference evidence="5" key="1">
    <citation type="submission" date="2018-02" db="EMBL/GenBank/DDBJ databases">
        <authorList>
            <person name="Kim S.-K."/>
            <person name="Jung H.-I."/>
            <person name="Lee S.-W."/>
        </authorList>
    </citation>
    <scope>NUCLEOTIDE SEQUENCE</scope>
    <source>
        <strain evidence="5">SK3146</strain>
    </source>
</reference>
<dbReference type="PROSITE" id="PS01124">
    <property type="entry name" value="HTH_ARAC_FAMILY_2"/>
    <property type="match status" value="1"/>
</dbReference>